<dbReference type="EMBL" id="CM024798">
    <property type="protein sequence ID" value="KAG8013985.1"/>
    <property type="molecule type" value="Genomic_DNA"/>
</dbReference>
<organism evidence="1 2">
    <name type="scientific">Nibea albiflora</name>
    <name type="common">Yellow drum</name>
    <name type="synonym">Corvina albiflora</name>
    <dbReference type="NCBI Taxonomy" id="240163"/>
    <lineage>
        <taxon>Eukaryota</taxon>
        <taxon>Metazoa</taxon>
        <taxon>Chordata</taxon>
        <taxon>Craniata</taxon>
        <taxon>Vertebrata</taxon>
        <taxon>Euteleostomi</taxon>
        <taxon>Actinopterygii</taxon>
        <taxon>Neopterygii</taxon>
        <taxon>Teleostei</taxon>
        <taxon>Neoteleostei</taxon>
        <taxon>Acanthomorphata</taxon>
        <taxon>Eupercaria</taxon>
        <taxon>Sciaenidae</taxon>
        <taxon>Nibea</taxon>
    </lineage>
</organism>
<comment type="caution">
    <text evidence="1">The sequence shown here is derived from an EMBL/GenBank/DDBJ whole genome shotgun (WGS) entry which is preliminary data.</text>
</comment>
<evidence type="ECO:0000313" key="2">
    <source>
        <dbReference type="Proteomes" id="UP000805704"/>
    </source>
</evidence>
<reference evidence="1" key="1">
    <citation type="submission" date="2020-04" db="EMBL/GenBank/DDBJ databases">
        <title>A chromosome-scale assembly and high-density genetic map of the yellow drum (Nibea albiflora) genome.</title>
        <authorList>
            <person name="Xu D."/>
            <person name="Zhang W."/>
            <person name="Chen R."/>
            <person name="Tan P."/>
            <person name="Wang L."/>
            <person name="Song H."/>
            <person name="Tian L."/>
            <person name="Zhu Q."/>
            <person name="Wang B."/>
        </authorList>
    </citation>
    <scope>NUCLEOTIDE SEQUENCE</scope>
    <source>
        <strain evidence="1">ZJHYS-2018</strain>
    </source>
</reference>
<evidence type="ECO:0000313" key="1">
    <source>
        <dbReference type="EMBL" id="KAG8013985.1"/>
    </source>
</evidence>
<protein>
    <submittedName>
        <fullName evidence="1">Complement factor H</fullName>
    </submittedName>
</protein>
<proteinExistence type="predicted"/>
<accession>A0ACB7FHL1</accession>
<keyword evidence="2" id="KW-1185">Reference proteome</keyword>
<name>A0ACB7FHL1_NIBAL</name>
<sequence length="610" mass="67957">AAQPCRAPKLDHGYFVPEQPTYAHESTLTYACDSKHKPAVEYWWAKITCQNGTWSPKPQCIDEKACFAPTIPNANYTKNQDGWYENEEKIRITCDKGYESKNNDATAVCTNGTWSSVPVCEKSPLACGEPPQIPHAVLIHQGYQEVFAADSEVQYECEDGYTVEGAEKKKNIFCISGAWTEGPTCIDRCGSPPEVLNGLVEKSLWSLTYRCSVYYKLMGPETVVCYSDGTWSEVPTCEDEKACFAPTIPNANYAKNQDGWYANEVKIRITCDAGYESKNNDATAVCWNGAWSSVPVCEKSPLACGEPPQIPHAVLIHQGYQEVFAADSEVQYECEDGYTVEGAEKKKNIFCISGAWTEGPTCNRFCPVNTDENHHLKPVGVRYIKYGETMELECKDEYMFDNFSVAQCIDGRLTVSRSQSEAQPCRAPKLDHGYFVPEQTTYAHESTLTYACDSKHKPAVEYWWAKITCQNGTWSPKPQCIAEKACFAPTIPNANYTKNKDGWYANEDKVRITCDKGYESKNNDATAVCTNGTWSSVPVCEKSPLACGVPPQIPHAVIIRGYQEVFAVDSEVWYKCKDGYTIGEANNQKSIFCISGNWTAGPVCSKWTVC</sequence>
<dbReference type="Proteomes" id="UP000805704">
    <property type="component" value="Chromosome 10"/>
</dbReference>
<feature type="non-terminal residue" evidence="1">
    <location>
        <position position="1"/>
    </location>
</feature>
<gene>
    <name evidence="1" type="primary">CFH.3</name>
    <name evidence="1" type="ORF">GBF38_016248</name>
</gene>